<keyword evidence="1" id="KW-0472">Membrane</keyword>
<keyword evidence="3" id="KW-1185">Reference proteome</keyword>
<dbReference type="EMBL" id="CAJNJA010078682">
    <property type="protein sequence ID" value="CAE7923151.1"/>
    <property type="molecule type" value="Genomic_DNA"/>
</dbReference>
<organism evidence="2 3">
    <name type="scientific">Symbiodinium necroappetens</name>
    <dbReference type="NCBI Taxonomy" id="1628268"/>
    <lineage>
        <taxon>Eukaryota</taxon>
        <taxon>Sar</taxon>
        <taxon>Alveolata</taxon>
        <taxon>Dinophyceae</taxon>
        <taxon>Suessiales</taxon>
        <taxon>Symbiodiniaceae</taxon>
        <taxon>Symbiodinium</taxon>
    </lineage>
</organism>
<comment type="caution">
    <text evidence="2">The sequence shown here is derived from an EMBL/GenBank/DDBJ whole genome shotgun (WGS) entry which is preliminary data.</text>
</comment>
<keyword evidence="1" id="KW-1133">Transmembrane helix</keyword>
<accession>A0A813BSU2</accession>
<sequence length="84" mass="9331">MISAVQLDACVRRLMALDAFIAIVIMAFYMDPKPGFMQSSYDIIELYAGRARITRMARAAGYSAIAADKDYDENEFSALHLCGN</sequence>
<proteinExistence type="predicted"/>
<reference evidence="2" key="1">
    <citation type="submission" date="2021-02" db="EMBL/GenBank/DDBJ databases">
        <authorList>
            <person name="Dougan E. K."/>
            <person name="Rhodes N."/>
            <person name="Thang M."/>
            <person name="Chan C."/>
        </authorList>
    </citation>
    <scope>NUCLEOTIDE SEQUENCE</scope>
</reference>
<dbReference type="OrthoDB" id="444684at2759"/>
<feature type="non-terminal residue" evidence="2">
    <location>
        <position position="1"/>
    </location>
</feature>
<feature type="transmembrane region" description="Helical" evidence="1">
    <location>
        <begin position="12"/>
        <end position="30"/>
    </location>
</feature>
<protein>
    <submittedName>
        <fullName evidence="2">Uncharacterized protein</fullName>
    </submittedName>
</protein>
<name>A0A813BSU2_9DINO</name>
<evidence type="ECO:0000313" key="2">
    <source>
        <dbReference type="EMBL" id="CAE7923151.1"/>
    </source>
</evidence>
<evidence type="ECO:0000256" key="1">
    <source>
        <dbReference type="SAM" id="Phobius"/>
    </source>
</evidence>
<keyword evidence="1" id="KW-0812">Transmembrane</keyword>
<evidence type="ECO:0000313" key="3">
    <source>
        <dbReference type="Proteomes" id="UP000601435"/>
    </source>
</evidence>
<dbReference type="AlphaFoldDB" id="A0A813BSU2"/>
<dbReference type="Proteomes" id="UP000601435">
    <property type="component" value="Unassembled WGS sequence"/>
</dbReference>
<gene>
    <name evidence="2" type="ORF">SNEC2469_LOCUS31881</name>
</gene>